<comment type="similarity">
    <text evidence="1">Belongs to the intimin/invasin family.</text>
</comment>
<keyword evidence="2" id="KW-1133">Transmembrane helix</keyword>
<evidence type="ECO:0000256" key="2">
    <source>
        <dbReference type="SAM" id="Phobius"/>
    </source>
</evidence>
<dbReference type="SUPFAM" id="SSF49373">
    <property type="entry name" value="Invasin/intimin cell-adhesion fragments"/>
    <property type="match status" value="1"/>
</dbReference>
<dbReference type="EMBL" id="PFLI01000189">
    <property type="protein sequence ID" value="PIY71541.1"/>
    <property type="molecule type" value="Genomic_DNA"/>
</dbReference>
<dbReference type="Gene3D" id="2.60.40.10">
    <property type="entry name" value="Immunoglobulins"/>
    <property type="match status" value="1"/>
</dbReference>
<evidence type="ECO:0000259" key="3">
    <source>
        <dbReference type="Pfam" id="PF02369"/>
    </source>
</evidence>
<gene>
    <name evidence="4" type="ORF">COY87_05660</name>
</gene>
<protein>
    <recommendedName>
        <fullName evidence="3">Big-1 domain-containing protein</fullName>
    </recommendedName>
</protein>
<organism evidence="4 5">
    <name type="scientific">Candidatus Roizmanbacteria bacterium CG_4_10_14_0_8_um_filter_33_9</name>
    <dbReference type="NCBI Taxonomy" id="1974826"/>
    <lineage>
        <taxon>Bacteria</taxon>
        <taxon>Candidatus Roizmaniibacteriota</taxon>
    </lineage>
</organism>
<proteinExistence type="inferred from homology"/>
<evidence type="ECO:0000313" key="5">
    <source>
        <dbReference type="Proteomes" id="UP000229401"/>
    </source>
</evidence>
<sequence>MKKIVLFIILFLVVLFFFAGLFFFYEARFFSSRASTTKGSFSIDNSYIFVTPLKGKANSQERIRVTVFILNDQGLGVPGKTVVIAQDPGIVLDSNQGVTDSLGKVIFDIAGKQAGEYYLEIAVDETKLTQKAHLSYY</sequence>
<dbReference type="InterPro" id="IPR003344">
    <property type="entry name" value="Big_1_dom"/>
</dbReference>
<accession>A0A2M7QHX8</accession>
<keyword evidence="2" id="KW-0472">Membrane</keyword>
<dbReference type="Pfam" id="PF02369">
    <property type="entry name" value="Big_1"/>
    <property type="match status" value="1"/>
</dbReference>
<evidence type="ECO:0000256" key="1">
    <source>
        <dbReference type="ARBA" id="ARBA00010116"/>
    </source>
</evidence>
<dbReference type="Proteomes" id="UP000229401">
    <property type="component" value="Unassembled WGS sequence"/>
</dbReference>
<dbReference type="AlphaFoldDB" id="A0A2M7QHX8"/>
<dbReference type="InterPro" id="IPR013783">
    <property type="entry name" value="Ig-like_fold"/>
</dbReference>
<feature type="domain" description="Big-1" evidence="3">
    <location>
        <begin position="50"/>
        <end position="128"/>
    </location>
</feature>
<keyword evidence="2" id="KW-0812">Transmembrane</keyword>
<comment type="caution">
    <text evidence="4">The sequence shown here is derived from an EMBL/GenBank/DDBJ whole genome shotgun (WGS) entry which is preliminary data.</text>
</comment>
<evidence type="ECO:0000313" key="4">
    <source>
        <dbReference type="EMBL" id="PIY71541.1"/>
    </source>
</evidence>
<reference evidence="5" key="1">
    <citation type="submission" date="2017-09" db="EMBL/GenBank/DDBJ databases">
        <title>Depth-based differentiation of microbial function through sediment-hosted aquifers and enrichment of novel symbionts in the deep terrestrial subsurface.</title>
        <authorList>
            <person name="Probst A.J."/>
            <person name="Ladd B."/>
            <person name="Jarett J.K."/>
            <person name="Geller-Mcgrath D.E."/>
            <person name="Sieber C.M.K."/>
            <person name="Emerson J.B."/>
            <person name="Anantharaman K."/>
            <person name="Thomas B.C."/>
            <person name="Malmstrom R."/>
            <person name="Stieglmeier M."/>
            <person name="Klingl A."/>
            <person name="Woyke T."/>
            <person name="Ryan C.M."/>
            <person name="Banfield J.F."/>
        </authorList>
    </citation>
    <scope>NUCLEOTIDE SEQUENCE [LARGE SCALE GENOMIC DNA]</scope>
</reference>
<feature type="transmembrane region" description="Helical" evidence="2">
    <location>
        <begin position="6"/>
        <end position="25"/>
    </location>
</feature>
<name>A0A2M7QHX8_9BACT</name>
<dbReference type="InterPro" id="IPR008964">
    <property type="entry name" value="Invasin/intimin_cell_adhesion"/>
</dbReference>